<dbReference type="AlphaFoldDB" id="T0ZSU1"/>
<proteinExistence type="predicted"/>
<gene>
    <name evidence="1" type="ORF">B1B_12278</name>
</gene>
<protein>
    <submittedName>
        <fullName evidence="1">Uncharacterized protein</fullName>
    </submittedName>
</protein>
<reference evidence="1" key="2">
    <citation type="journal article" date="2014" name="ISME J.">
        <title>Microbial stratification in low pH oxic and suboxic macroscopic growths along an acid mine drainage.</title>
        <authorList>
            <person name="Mendez-Garcia C."/>
            <person name="Mesa V."/>
            <person name="Sprenger R.R."/>
            <person name="Richter M."/>
            <person name="Diez M.S."/>
            <person name="Solano J."/>
            <person name="Bargiela R."/>
            <person name="Golyshina O.V."/>
            <person name="Manteca A."/>
            <person name="Ramos J.L."/>
            <person name="Gallego J.R."/>
            <person name="Llorente I."/>
            <person name="Martins Dos Santos V.A."/>
            <person name="Jensen O.N."/>
            <person name="Pelaez A.I."/>
            <person name="Sanchez J."/>
            <person name="Ferrer M."/>
        </authorList>
    </citation>
    <scope>NUCLEOTIDE SEQUENCE</scope>
</reference>
<feature type="non-terminal residue" evidence="1">
    <location>
        <position position="62"/>
    </location>
</feature>
<reference evidence="1" key="1">
    <citation type="submission" date="2013-08" db="EMBL/GenBank/DDBJ databases">
        <authorList>
            <person name="Mendez C."/>
            <person name="Richter M."/>
            <person name="Ferrer M."/>
            <person name="Sanchez J."/>
        </authorList>
    </citation>
    <scope>NUCLEOTIDE SEQUENCE</scope>
</reference>
<dbReference type="EMBL" id="AUZY01008040">
    <property type="protein sequence ID" value="EQD47587.1"/>
    <property type="molecule type" value="Genomic_DNA"/>
</dbReference>
<organism evidence="1">
    <name type="scientific">mine drainage metagenome</name>
    <dbReference type="NCBI Taxonomy" id="410659"/>
    <lineage>
        <taxon>unclassified sequences</taxon>
        <taxon>metagenomes</taxon>
        <taxon>ecological metagenomes</taxon>
    </lineage>
</organism>
<accession>T0ZSU1</accession>
<sequence>MSGILERAVEAPEIVHALRSYGISQGDVGAVTGVSDRAVRGWGSSQIRPDRYDRLADLRDVA</sequence>
<comment type="caution">
    <text evidence="1">The sequence shown here is derived from an EMBL/GenBank/DDBJ whole genome shotgun (WGS) entry which is preliminary data.</text>
</comment>
<name>T0ZSU1_9ZZZZ</name>
<evidence type="ECO:0000313" key="1">
    <source>
        <dbReference type="EMBL" id="EQD47587.1"/>
    </source>
</evidence>